<gene>
    <name evidence="1" type="ORF">BDU57DRAFT_589267</name>
</gene>
<dbReference type="EMBL" id="ML979138">
    <property type="protein sequence ID" value="KAF1913634.1"/>
    <property type="molecule type" value="Genomic_DNA"/>
</dbReference>
<reference evidence="1" key="1">
    <citation type="journal article" date="2020" name="Stud. Mycol.">
        <title>101 Dothideomycetes genomes: a test case for predicting lifestyles and emergence of pathogens.</title>
        <authorList>
            <person name="Haridas S."/>
            <person name="Albert R."/>
            <person name="Binder M."/>
            <person name="Bloem J."/>
            <person name="Labutti K."/>
            <person name="Salamov A."/>
            <person name="Andreopoulos B."/>
            <person name="Baker S."/>
            <person name="Barry K."/>
            <person name="Bills G."/>
            <person name="Bluhm B."/>
            <person name="Cannon C."/>
            <person name="Castanera R."/>
            <person name="Culley D."/>
            <person name="Daum C."/>
            <person name="Ezra D."/>
            <person name="Gonzalez J."/>
            <person name="Henrissat B."/>
            <person name="Kuo A."/>
            <person name="Liang C."/>
            <person name="Lipzen A."/>
            <person name="Lutzoni F."/>
            <person name="Magnuson J."/>
            <person name="Mondo S."/>
            <person name="Nolan M."/>
            <person name="Ohm R."/>
            <person name="Pangilinan J."/>
            <person name="Park H.-J."/>
            <person name="Ramirez L."/>
            <person name="Alfaro M."/>
            <person name="Sun H."/>
            <person name="Tritt A."/>
            <person name="Yoshinaga Y."/>
            <person name="Zwiers L.-H."/>
            <person name="Turgeon B."/>
            <person name="Goodwin S."/>
            <person name="Spatafora J."/>
            <person name="Crous P."/>
            <person name="Grigoriev I."/>
        </authorList>
    </citation>
    <scope>NUCLEOTIDE SEQUENCE</scope>
    <source>
        <strain evidence="1">HMLAC05119</strain>
    </source>
</reference>
<name>A0A6A5QGK5_AMPQU</name>
<organism evidence="1 2">
    <name type="scientific">Ampelomyces quisqualis</name>
    <name type="common">Powdery mildew agent</name>
    <dbReference type="NCBI Taxonomy" id="50730"/>
    <lineage>
        <taxon>Eukaryota</taxon>
        <taxon>Fungi</taxon>
        <taxon>Dikarya</taxon>
        <taxon>Ascomycota</taxon>
        <taxon>Pezizomycotina</taxon>
        <taxon>Dothideomycetes</taxon>
        <taxon>Pleosporomycetidae</taxon>
        <taxon>Pleosporales</taxon>
        <taxon>Pleosporineae</taxon>
        <taxon>Phaeosphaeriaceae</taxon>
        <taxon>Ampelomyces</taxon>
    </lineage>
</organism>
<protein>
    <submittedName>
        <fullName evidence="1">Uncharacterized protein</fullName>
    </submittedName>
</protein>
<evidence type="ECO:0000313" key="2">
    <source>
        <dbReference type="Proteomes" id="UP000800096"/>
    </source>
</evidence>
<dbReference type="Proteomes" id="UP000800096">
    <property type="component" value="Unassembled WGS sequence"/>
</dbReference>
<keyword evidence="2" id="KW-1185">Reference proteome</keyword>
<accession>A0A6A5QGK5</accession>
<dbReference type="AlphaFoldDB" id="A0A6A5QGK5"/>
<sequence length="240" mass="28587">MIEYNGLPTDYNTSTFADCYKLHPRIYPHLSHYATFRHALRKIHLNMNLHDYMRFFKVTIGGFGRYMRPNGMSFEIFEQLPHVKEISIHLPSKPRRGWVNEPYQGGPMMFHHPAPCLRLLHRVIYERIAELLVLYPRVKVYNFVDDEEKARYEELRRSALQKSKWTAAEFEELYTECNGGIELEELVQPGSWLHEDEDKQEVELEVERQVTGPDTHQPFEEFFPPKCRCEVQCCKLEVYM</sequence>
<evidence type="ECO:0000313" key="1">
    <source>
        <dbReference type="EMBL" id="KAF1913634.1"/>
    </source>
</evidence>
<dbReference type="OrthoDB" id="3781946at2759"/>
<proteinExistence type="predicted"/>